<organism evidence="1 2">
    <name type="scientific">Erwinia phage AH04</name>
    <dbReference type="NCBI Taxonomy" id="2869569"/>
    <lineage>
        <taxon>Viruses</taxon>
        <taxon>Duplodnaviria</taxon>
        <taxon>Heunggongvirae</taxon>
        <taxon>Uroviricota</taxon>
        <taxon>Caudoviricetes</taxon>
        <taxon>Chimalliviridae</taxon>
        <taxon>Meadowvirus</taxon>
        <taxon>Meadowvirus AH04</taxon>
    </lineage>
</organism>
<gene>
    <name evidence="1" type="primary">173</name>
    <name evidence="1" type="ORF">AH04_173</name>
</gene>
<keyword evidence="2" id="KW-1185">Reference proteome</keyword>
<proteinExistence type="predicted"/>
<dbReference type="GeneID" id="77944053"/>
<dbReference type="KEGG" id="vg:77944053"/>
<name>A0AAE8BQ48_9CAUD</name>
<dbReference type="Proteomes" id="UP000827517">
    <property type="component" value="Segment"/>
</dbReference>
<evidence type="ECO:0000313" key="1">
    <source>
        <dbReference type="EMBL" id="QZA70648.1"/>
    </source>
</evidence>
<reference evidence="1" key="1">
    <citation type="submission" date="2021-07" db="EMBL/GenBank/DDBJ databases">
        <authorList>
            <person name="Roth S.J."/>
            <person name="Krukonis G.P."/>
            <person name="Delesalle V.A."/>
        </authorList>
    </citation>
    <scope>NUCLEOTIDE SEQUENCE</scope>
</reference>
<sequence>MFKAIWKGFKWFFSVKEKTHNSVSRKHGFTHVKVNAHAEPIKVYGKPENQSADINETYDKMVELRQERYSTEREADTIEAAKKELWVPRGMTSDHLDHILVSCGFQKTIRQGDKLIHDPRLIQALNYGINMYAAKVASDLEAILLNDKQ</sequence>
<protein>
    <submittedName>
        <fullName evidence="1">Uncharacterized protein</fullName>
    </submittedName>
</protein>
<accession>A0AAE8BQ48</accession>
<dbReference type="RefSeq" id="YP_010667927.1">
    <property type="nucleotide sequence ID" value="NC_070952.1"/>
</dbReference>
<evidence type="ECO:0000313" key="2">
    <source>
        <dbReference type="Proteomes" id="UP000827517"/>
    </source>
</evidence>
<dbReference type="EMBL" id="MZ501267">
    <property type="protein sequence ID" value="QZA70648.1"/>
    <property type="molecule type" value="Genomic_DNA"/>
</dbReference>